<keyword evidence="2" id="KW-0812">Transmembrane</keyword>
<reference evidence="3 4" key="1">
    <citation type="journal article" date="2016" name="Nat. Commun.">
        <title>Thousands of microbial genomes shed light on interconnected biogeochemical processes in an aquifer system.</title>
        <authorList>
            <person name="Anantharaman K."/>
            <person name="Brown C.T."/>
            <person name="Hug L.A."/>
            <person name="Sharon I."/>
            <person name="Castelle C.J."/>
            <person name="Probst A.J."/>
            <person name="Thomas B.C."/>
            <person name="Singh A."/>
            <person name="Wilkins M.J."/>
            <person name="Karaoz U."/>
            <person name="Brodie E.L."/>
            <person name="Williams K.H."/>
            <person name="Hubbard S.S."/>
            <person name="Banfield J.F."/>
        </authorList>
    </citation>
    <scope>NUCLEOTIDE SEQUENCE [LARGE SCALE GENOMIC DNA]</scope>
</reference>
<evidence type="ECO:0008006" key="5">
    <source>
        <dbReference type="Google" id="ProtNLM"/>
    </source>
</evidence>
<sequence>MLSFAVIFTVIFLGIAGLLAGAIYGIGIAIKWQANKPVKRFFAPVPRPGSFSFVMLEGRVVDIIENVVGWMLEDTKPEGTKSEKHFVPDHRDPGFWEKTLGVRWIGLFETIKIFKEWRWTEFQQVEREERGQRVLKYEIVPRGPADVPEFFFQFSHPVVIDDVEIDGNIRVNVVTLITVLNLHPTRAFFLNKDPTGLFAAIVKSAIRSYISKKTFDQVKEMVANASKGNQDTELWNIFKNLNGLTTDEKSKPDYDSEDTFGIFSKLGQIIIRAEIVQVEAVGDTADALEAKRLAELRGDANIAAAEKAARTLIVAAQGRMDAAQHDASAQRTLNEQNAGYFASLPDGGRMFAASQVASKDSSVSTWVEGNSDVKVTLPLPPAPPRPPEPEKVETTGSKSPK</sequence>
<keyword evidence="2" id="KW-1133">Transmembrane helix</keyword>
<keyword evidence="2" id="KW-0472">Membrane</keyword>
<gene>
    <name evidence="3" type="ORF">A3G46_02520</name>
</gene>
<dbReference type="AlphaFoldDB" id="A0A1G2UU00"/>
<evidence type="ECO:0000256" key="2">
    <source>
        <dbReference type="SAM" id="Phobius"/>
    </source>
</evidence>
<proteinExistence type="predicted"/>
<accession>A0A1G2UU00</accession>
<comment type="caution">
    <text evidence="3">The sequence shown here is derived from an EMBL/GenBank/DDBJ whole genome shotgun (WGS) entry which is preliminary data.</text>
</comment>
<evidence type="ECO:0000256" key="1">
    <source>
        <dbReference type="SAM" id="MobiDB-lite"/>
    </source>
</evidence>
<dbReference type="Proteomes" id="UP000177276">
    <property type="component" value="Unassembled WGS sequence"/>
</dbReference>
<dbReference type="EMBL" id="MHWS01000002">
    <property type="protein sequence ID" value="OHB12873.1"/>
    <property type="molecule type" value="Genomic_DNA"/>
</dbReference>
<evidence type="ECO:0000313" key="4">
    <source>
        <dbReference type="Proteomes" id="UP000177276"/>
    </source>
</evidence>
<protein>
    <recommendedName>
        <fullName evidence="5">Band 7 domain-containing protein</fullName>
    </recommendedName>
</protein>
<feature type="region of interest" description="Disordered" evidence="1">
    <location>
        <begin position="373"/>
        <end position="401"/>
    </location>
</feature>
<organism evidence="3 4">
    <name type="scientific">Candidatus Zambryskibacteria bacterium RIFCSPLOWO2_12_FULL_39_16</name>
    <dbReference type="NCBI Taxonomy" id="1802775"/>
    <lineage>
        <taxon>Bacteria</taxon>
        <taxon>Candidatus Zambryskiibacteriota</taxon>
    </lineage>
</organism>
<name>A0A1G2UU00_9BACT</name>
<feature type="transmembrane region" description="Helical" evidence="2">
    <location>
        <begin position="6"/>
        <end position="30"/>
    </location>
</feature>
<evidence type="ECO:0000313" key="3">
    <source>
        <dbReference type="EMBL" id="OHB12873.1"/>
    </source>
</evidence>